<reference evidence="7 8" key="1">
    <citation type="journal article" date="2009" name="J. Virol.">
        <title>Full-length genome characterization of a novel simian immunodeficiency virus lineage (SIVolc) from olive Colobus (Procolobus verus) and new SIVwrcPbb strains from Western Red Colobus (Piliocolobus badius badius) from the Tai Forest in Ivory Coast.</title>
        <authorList>
            <person name="Liegeois F."/>
            <person name="Lafay B."/>
            <person name="Formenty P."/>
            <person name="Locatelli S."/>
            <person name="Courgnaud V."/>
            <person name="Delaporte E."/>
            <person name="Peeters M."/>
        </authorList>
    </citation>
    <scope>NUCLEOTIDE SEQUENCE [LARGE SCALE GENOMIC DNA]</scope>
    <source>
        <strain evidence="7 8">SIVwrc</strain>
    </source>
</reference>
<dbReference type="GO" id="GO:0019058">
    <property type="term" value="P:viral life cycle"/>
    <property type="evidence" value="ECO:0007669"/>
    <property type="project" value="InterPro"/>
</dbReference>
<dbReference type="InterPro" id="IPR053711">
    <property type="entry name" value="Lentiviral_Vpx_assoc_factor"/>
</dbReference>
<evidence type="ECO:0000313" key="7">
    <source>
        <dbReference type="EMBL" id="CAN86228.1"/>
    </source>
</evidence>
<dbReference type="InterPro" id="IPR000012">
    <property type="entry name" value="RetroV_VpR/X"/>
</dbReference>
<comment type="subcellular location">
    <subcellularLocation>
        <location evidence="1">Host nucleus</location>
    </subcellularLocation>
    <subcellularLocation>
        <location evidence="2">Virion</location>
    </subcellularLocation>
</comment>
<dbReference type="GO" id="GO:0044423">
    <property type="term" value="C:virion component"/>
    <property type="evidence" value="ECO:0007669"/>
    <property type="project" value="UniProtKB-KW"/>
</dbReference>
<organismHost>
    <name type="scientific">Pan troglodytes</name>
    <name type="common">Chimpanzee</name>
    <dbReference type="NCBI Taxonomy" id="9598"/>
</organismHost>
<accession>B7FCA4</accession>
<sequence>MSNSREQAPTGGPPPTPEDLLGMQELFAMAKLHFPREVLVRVFLYCSQQRNYEEGPTMHYFHRVLQRGLFMHLTQGCPKQQEKREQQFQRAEQFFRNLERAAGDQGEVEQRDLISL</sequence>
<gene>
    <name evidence="7" type="primary">Vpr</name>
</gene>
<protein>
    <submittedName>
        <fullName evidence="7">Vpr protein</fullName>
    </submittedName>
</protein>
<organismHost>
    <name type="scientific">Cercopithecidae</name>
    <name type="common">Old World monkeys</name>
    <dbReference type="NCBI Taxonomy" id="9527"/>
</organismHost>
<proteinExistence type="predicted"/>
<evidence type="ECO:0000256" key="1">
    <source>
        <dbReference type="ARBA" id="ARBA00004147"/>
    </source>
</evidence>
<name>B7FCA4_SIV</name>
<dbReference type="Gene3D" id="1.20.5.4730">
    <property type="match status" value="1"/>
</dbReference>
<dbReference type="EMBL" id="AM713177">
    <property type="protein sequence ID" value="CAN86228.1"/>
    <property type="molecule type" value="Genomic_DNA"/>
</dbReference>
<evidence type="ECO:0000256" key="6">
    <source>
        <dbReference type="SAM" id="MobiDB-lite"/>
    </source>
</evidence>
<keyword evidence="4" id="KW-0945">Host-virus interaction</keyword>
<evidence type="ECO:0000256" key="5">
    <source>
        <dbReference type="ARBA" id="ARBA00022844"/>
    </source>
</evidence>
<organism evidence="7 8">
    <name type="scientific">Simian immunodeficiency virus</name>
    <name type="common">SIV</name>
    <dbReference type="NCBI Taxonomy" id="11723"/>
    <lineage>
        <taxon>Viruses</taxon>
        <taxon>Riboviria</taxon>
        <taxon>Pararnavirae</taxon>
        <taxon>Artverviricota</taxon>
        <taxon>Revtraviricetes</taxon>
        <taxon>Ortervirales</taxon>
        <taxon>Retroviridae</taxon>
        <taxon>Orthoretrovirinae</taxon>
        <taxon>Lentivirus</taxon>
        <taxon>Lentivirus simimdef</taxon>
    </lineage>
</organism>
<evidence type="ECO:0000256" key="4">
    <source>
        <dbReference type="ARBA" id="ARBA00022581"/>
    </source>
</evidence>
<evidence type="ECO:0000256" key="2">
    <source>
        <dbReference type="ARBA" id="ARBA00004328"/>
    </source>
</evidence>
<dbReference type="Pfam" id="PF00522">
    <property type="entry name" value="VPR"/>
    <property type="match status" value="1"/>
</dbReference>
<keyword evidence="5" id="KW-0946">Virion</keyword>
<evidence type="ECO:0000313" key="8">
    <source>
        <dbReference type="Proteomes" id="UP000246327"/>
    </source>
</evidence>
<dbReference type="Proteomes" id="UP000246327">
    <property type="component" value="Segment"/>
</dbReference>
<keyword evidence="3" id="KW-1048">Host nucleus</keyword>
<dbReference type="GO" id="GO:0042025">
    <property type="term" value="C:host cell nucleus"/>
    <property type="evidence" value="ECO:0007669"/>
    <property type="project" value="UniProtKB-SubCell"/>
</dbReference>
<evidence type="ECO:0000256" key="3">
    <source>
        <dbReference type="ARBA" id="ARBA00022562"/>
    </source>
</evidence>
<feature type="region of interest" description="Disordered" evidence="6">
    <location>
        <begin position="1"/>
        <end position="20"/>
    </location>
</feature>